<evidence type="ECO:0000256" key="1">
    <source>
        <dbReference type="SAM" id="MobiDB-lite"/>
    </source>
</evidence>
<name>A0ABU3PHV4_9BURK</name>
<dbReference type="Gene3D" id="3.30.1150.10">
    <property type="match status" value="1"/>
</dbReference>
<dbReference type="SUPFAM" id="SSF74653">
    <property type="entry name" value="TolA/TonB C-terminal domain"/>
    <property type="match status" value="1"/>
</dbReference>
<comment type="caution">
    <text evidence="2">The sequence shown here is derived from an EMBL/GenBank/DDBJ whole genome shotgun (WGS) entry which is preliminary data.</text>
</comment>
<evidence type="ECO:0008006" key="4">
    <source>
        <dbReference type="Google" id="ProtNLM"/>
    </source>
</evidence>
<feature type="region of interest" description="Disordered" evidence="1">
    <location>
        <begin position="35"/>
        <end position="77"/>
    </location>
</feature>
<gene>
    <name evidence="2" type="ORF">RQP53_22840</name>
</gene>
<keyword evidence="3" id="KW-1185">Reference proteome</keyword>
<accession>A0ABU3PHV4</accession>
<dbReference type="EMBL" id="JAVXZY010000013">
    <property type="protein sequence ID" value="MDT9002134.1"/>
    <property type="molecule type" value="Genomic_DNA"/>
</dbReference>
<evidence type="ECO:0000313" key="3">
    <source>
        <dbReference type="Proteomes" id="UP001246372"/>
    </source>
</evidence>
<protein>
    <recommendedName>
        <fullName evidence="4">TonB C-terminal domain-containing protein</fullName>
    </recommendedName>
</protein>
<dbReference type="Proteomes" id="UP001246372">
    <property type="component" value="Unassembled WGS sequence"/>
</dbReference>
<sequence length="223" mass="23478">MAGIGRPLGYVGGRAWWVCLLLASGLHLGLLAGKAAPAPPGKRPTTAVQLRQPASDAATKAPRVRMGRLAPPSAGEASERRVEAVAAGQPVLTALPALELASLASVADPWLDYLPRPLLSRAPQALAPVMLEWPDVTVDKDQYQAVLALYIDESGLVRDAKLDDGELPAALLEVARQAFLATRFAPGEWGGQAVKSRVLVELSYEQDPATRVAARGVNGAGQR</sequence>
<reference evidence="2" key="1">
    <citation type="submission" date="2023-09" db="EMBL/GenBank/DDBJ databases">
        <title>Paucibacter sp. APW11 Genome sequencing and assembly.</title>
        <authorList>
            <person name="Kim I."/>
        </authorList>
    </citation>
    <scope>NUCLEOTIDE SEQUENCE</scope>
    <source>
        <strain evidence="2">APW11</strain>
    </source>
</reference>
<proteinExistence type="predicted"/>
<organism evidence="2 3">
    <name type="scientific">Roseateles aquae</name>
    <dbReference type="NCBI Taxonomy" id="3077235"/>
    <lineage>
        <taxon>Bacteria</taxon>
        <taxon>Pseudomonadati</taxon>
        <taxon>Pseudomonadota</taxon>
        <taxon>Betaproteobacteria</taxon>
        <taxon>Burkholderiales</taxon>
        <taxon>Sphaerotilaceae</taxon>
        <taxon>Roseateles</taxon>
    </lineage>
</organism>
<evidence type="ECO:0000313" key="2">
    <source>
        <dbReference type="EMBL" id="MDT9002134.1"/>
    </source>
</evidence>